<dbReference type="Pfam" id="PF08508">
    <property type="entry name" value="DUF1746"/>
    <property type="match status" value="1"/>
</dbReference>
<evidence type="ECO:0000259" key="2">
    <source>
        <dbReference type="Pfam" id="PF08508"/>
    </source>
</evidence>
<proteinExistence type="predicted"/>
<name>A0A9P4Q0U4_9PEZI</name>
<dbReference type="OrthoDB" id="5428737at2759"/>
<evidence type="ECO:0000256" key="1">
    <source>
        <dbReference type="SAM" id="MobiDB-lite"/>
    </source>
</evidence>
<sequence length="348" mass="38316">MNDEPSSSSNSTATPYYNHNNDSARLSPAQIAEQRKKNGKLFNRKRSDLLEDLIRNVDILIFAELSTLYYMDCSFLRLILRGVVQFVLLTPKPALFPEPPRQRPYVGAIFGSNLFCIMMHILAYTPTGSEQTRGYLHGGLAMDFIGQKGPSSKLHLVLLDLLVLALQATHLAAYTLKESLKQDKKAAPGVRNSGAAAGTEAPAPSNTQTLDAEERGVRRSIEQQDIEMQALNPSGAIATAQTTSANDDRMPAAQPDENNDPDSIEESDPFLSHPPPNDAHIFDAFNSGQIVIADLALWTAVKQQFWAYQEVRQETETDGTRRRALRAQFAGRVLGMRFAQVGTNTASV</sequence>
<dbReference type="Proteomes" id="UP000799441">
    <property type="component" value="Unassembled WGS sequence"/>
</dbReference>
<organism evidence="3 4">
    <name type="scientific">Polychaeton citri CBS 116435</name>
    <dbReference type="NCBI Taxonomy" id="1314669"/>
    <lineage>
        <taxon>Eukaryota</taxon>
        <taxon>Fungi</taxon>
        <taxon>Dikarya</taxon>
        <taxon>Ascomycota</taxon>
        <taxon>Pezizomycotina</taxon>
        <taxon>Dothideomycetes</taxon>
        <taxon>Dothideomycetidae</taxon>
        <taxon>Capnodiales</taxon>
        <taxon>Capnodiaceae</taxon>
        <taxon>Polychaeton</taxon>
    </lineage>
</organism>
<dbReference type="EMBL" id="MU003844">
    <property type="protein sequence ID" value="KAF2717410.1"/>
    <property type="molecule type" value="Genomic_DNA"/>
</dbReference>
<feature type="region of interest" description="Disordered" evidence="1">
    <location>
        <begin position="182"/>
        <end position="217"/>
    </location>
</feature>
<dbReference type="GO" id="GO:0005783">
    <property type="term" value="C:endoplasmic reticulum"/>
    <property type="evidence" value="ECO:0007669"/>
    <property type="project" value="TreeGrafter"/>
</dbReference>
<evidence type="ECO:0000313" key="4">
    <source>
        <dbReference type="Proteomes" id="UP000799441"/>
    </source>
</evidence>
<gene>
    <name evidence="3" type="ORF">K431DRAFT_276925</name>
</gene>
<keyword evidence="4" id="KW-1185">Reference proteome</keyword>
<accession>A0A9P4Q0U4</accession>
<feature type="region of interest" description="Disordered" evidence="1">
    <location>
        <begin position="1"/>
        <end position="23"/>
    </location>
</feature>
<dbReference type="InterPro" id="IPR013715">
    <property type="entry name" value="DUF1746"/>
</dbReference>
<feature type="domain" description="DUF1746" evidence="2">
    <location>
        <begin position="56"/>
        <end position="168"/>
    </location>
</feature>
<feature type="region of interest" description="Disordered" evidence="1">
    <location>
        <begin position="242"/>
        <end position="278"/>
    </location>
</feature>
<feature type="compositionally biased region" description="Acidic residues" evidence="1">
    <location>
        <begin position="257"/>
        <end position="268"/>
    </location>
</feature>
<protein>
    <submittedName>
        <fullName evidence="3">DUF1746-domain-containing protein</fullName>
    </submittedName>
</protein>
<dbReference type="GO" id="GO:0044695">
    <property type="term" value="C:Dsc E3 ubiquitin ligase complex"/>
    <property type="evidence" value="ECO:0007669"/>
    <property type="project" value="InterPro"/>
</dbReference>
<dbReference type="InterPro" id="IPR038967">
    <property type="entry name" value="Dsc4-like"/>
</dbReference>
<dbReference type="AlphaFoldDB" id="A0A9P4Q0U4"/>
<comment type="caution">
    <text evidence="3">The sequence shown here is derived from an EMBL/GenBank/DDBJ whole genome shotgun (WGS) entry which is preliminary data.</text>
</comment>
<reference evidence="3" key="1">
    <citation type="journal article" date="2020" name="Stud. Mycol.">
        <title>101 Dothideomycetes genomes: a test case for predicting lifestyles and emergence of pathogens.</title>
        <authorList>
            <person name="Haridas S."/>
            <person name="Albert R."/>
            <person name="Binder M."/>
            <person name="Bloem J."/>
            <person name="Labutti K."/>
            <person name="Salamov A."/>
            <person name="Andreopoulos B."/>
            <person name="Baker S."/>
            <person name="Barry K."/>
            <person name="Bills G."/>
            <person name="Bluhm B."/>
            <person name="Cannon C."/>
            <person name="Castanera R."/>
            <person name="Culley D."/>
            <person name="Daum C."/>
            <person name="Ezra D."/>
            <person name="Gonzalez J."/>
            <person name="Henrissat B."/>
            <person name="Kuo A."/>
            <person name="Liang C."/>
            <person name="Lipzen A."/>
            <person name="Lutzoni F."/>
            <person name="Magnuson J."/>
            <person name="Mondo S."/>
            <person name="Nolan M."/>
            <person name="Ohm R."/>
            <person name="Pangilinan J."/>
            <person name="Park H.-J."/>
            <person name="Ramirez L."/>
            <person name="Alfaro M."/>
            <person name="Sun H."/>
            <person name="Tritt A."/>
            <person name="Yoshinaga Y."/>
            <person name="Zwiers L.-H."/>
            <person name="Turgeon B."/>
            <person name="Goodwin S."/>
            <person name="Spatafora J."/>
            <person name="Crous P."/>
            <person name="Grigoriev I."/>
        </authorList>
    </citation>
    <scope>NUCLEOTIDE SEQUENCE</scope>
    <source>
        <strain evidence="3">CBS 116435</strain>
    </source>
</reference>
<dbReference type="GO" id="GO:0032933">
    <property type="term" value="P:SREBP signaling pathway"/>
    <property type="evidence" value="ECO:0007669"/>
    <property type="project" value="InterPro"/>
</dbReference>
<evidence type="ECO:0000313" key="3">
    <source>
        <dbReference type="EMBL" id="KAF2717410.1"/>
    </source>
</evidence>
<dbReference type="PANTHER" id="PTHR39405:SF1">
    <property type="entry name" value="DSC E3 UBIQUITIN LIGASE COMPLEX SUBUNIT 4"/>
    <property type="match status" value="1"/>
</dbReference>
<dbReference type="PANTHER" id="PTHR39405">
    <property type="entry name" value="DSC E3 UBIQUITIN LIGASE COMPLEX SUBUNIT 4"/>
    <property type="match status" value="1"/>
</dbReference>